<dbReference type="EMBL" id="JAYMYR010000004">
    <property type="protein sequence ID" value="KAK7368338.1"/>
    <property type="molecule type" value="Genomic_DNA"/>
</dbReference>
<name>A0AAN9ND88_PHACN</name>
<evidence type="ECO:0000313" key="2">
    <source>
        <dbReference type="Proteomes" id="UP001374584"/>
    </source>
</evidence>
<dbReference type="Proteomes" id="UP001374584">
    <property type="component" value="Unassembled WGS sequence"/>
</dbReference>
<organism evidence="1 2">
    <name type="scientific">Phaseolus coccineus</name>
    <name type="common">Scarlet runner bean</name>
    <name type="synonym">Phaseolus multiflorus</name>
    <dbReference type="NCBI Taxonomy" id="3886"/>
    <lineage>
        <taxon>Eukaryota</taxon>
        <taxon>Viridiplantae</taxon>
        <taxon>Streptophyta</taxon>
        <taxon>Embryophyta</taxon>
        <taxon>Tracheophyta</taxon>
        <taxon>Spermatophyta</taxon>
        <taxon>Magnoliopsida</taxon>
        <taxon>eudicotyledons</taxon>
        <taxon>Gunneridae</taxon>
        <taxon>Pentapetalae</taxon>
        <taxon>rosids</taxon>
        <taxon>fabids</taxon>
        <taxon>Fabales</taxon>
        <taxon>Fabaceae</taxon>
        <taxon>Papilionoideae</taxon>
        <taxon>50 kb inversion clade</taxon>
        <taxon>NPAAA clade</taxon>
        <taxon>indigoferoid/millettioid clade</taxon>
        <taxon>Phaseoleae</taxon>
        <taxon>Phaseolus</taxon>
    </lineage>
</organism>
<accession>A0AAN9ND88</accession>
<protein>
    <submittedName>
        <fullName evidence="1">Uncharacterized protein</fullName>
    </submittedName>
</protein>
<sequence length="100" mass="11160">MIGDNQICLHLVAVGLFLVKRNRIRVAFSNSNFNGDLIDLSHARYILRLALLHCLPKLWQFRVLICVSVSIARVVVSVVAATLRICGVMVGRLGLKEFTI</sequence>
<evidence type="ECO:0000313" key="1">
    <source>
        <dbReference type="EMBL" id="KAK7368338.1"/>
    </source>
</evidence>
<gene>
    <name evidence="1" type="ORF">VNO80_10363</name>
</gene>
<dbReference type="AlphaFoldDB" id="A0AAN9ND88"/>
<comment type="caution">
    <text evidence="1">The sequence shown here is derived from an EMBL/GenBank/DDBJ whole genome shotgun (WGS) entry which is preliminary data.</text>
</comment>
<proteinExistence type="predicted"/>
<keyword evidence="2" id="KW-1185">Reference proteome</keyword>
<reference evidence="1 2" key="1">
    <citation type="submission" date="2024-01" db="EMBL/GenBank/DDBJ databases">
        <title>The genomes of 5 underutilized Papilionoideae crops provide insights into root nodulation and disease resistanc.</title>
        <authorList>
            <person name="Jiang F."/>
        </authorList>
    </citation>
    <scope>NUCLEOTIDE SEQUENCE [LARGE SCALE GENOMIC DNA]</scope>
    <source>
        <strain evidence="1">JINMINGXINNONG_FW02</strain>
        <tissue evidence="1">Leaves</tissue>
    </source>
</reference>